<evidence type="ECO:0000313" key="3">
    <source>
        <dbReference type="Proteomes" id="UP001596241"/>
    </source>
</evidence>
<keyword evidence="3" id="KW-1185">Reference proteome</keyword>
<dbReference type="PROSITE" id="PS51186">
    <property type="entry name" value="GNAT"/>
    <property type="match status" value="1"/>
</dbReference>
<dbReference type="Gene3D" id="3.40.630.30">
    <property type="match status" value="1"/>
</dbReference>
<proteinExistence type="predicted"/>
<keyword evidence="2" id="KW-0808">Transferase</keyword>
<name>A0ABW1FSJ2_9ACTN</name>
<organism evidence="2 3">
    <name type="scientific">Streptomyces ramulosus</name>
    <dbReference type="NCBI Taxonomy" id="47762"/>
    <lineage>
        <taxon>Bacteria</taxon>
        <taxon>Bacillati</taxon>
        <taxon>Actinomycetota</taxon>
        <taxon>Actinomycetes</taxon>
        <taxon>Kitasatosporales</taxon>
        <taxon>Streptomycetaceae</taxon>
        <taxon>Streptomyces</taxon>
    </lineage>
</organism>
<evidence type="ECO:0000313" key="2">
    <source>
        <dbReference type="EMBL" id="MFC5896845.1"/>
    </source>
</evidence>
<dbReference type="SUPFAM" id="SSF55729">
    <property type="entry name" value="Acyl-CoA N-acyltransferases (Nat)"/>
    <property type="match status" value="1"/>
</dbReference>
<dbReference type="Proteomes" id="UP001596241">
    <property type="component" value="Unassembled WGS sequence"/>
</dbReference>
<reference evidence="3" key="1">
    <citation type="journal article" date="2019" name="Int. J. Syst. Evol. Microbiol.">
        <title>The Global Catalogue of Microorganisms (GCM) 10K type strain sequencing project: providing services to taxonomists for standard genome sequencing and annotation.</title>
        <authorList>
            <consortium name="The Broad Institute Genomics Platform"/>
            <consortium name="The Broad Institute Genome Sequencing Center for Infectious Disease"/>
            <person name="Wu L."/>
            <person name="Ma J."/>
        </authorList>
    </citation>
    <scope>NUCLEOTIDE SEQUENCE [LARGE SCALE GENOMIC DNA]</scope>
    <source>
        <strain evidence="3">CGMCC 1.15809</strain>
    </source>
</reference>
<dbReference type="CDD" id="cd04301">
    <property type="entry name" value="NAT_SF"/>
    <property type="match status" value="1"/>
</dbReference>
<dbReference type="InterPro" id="IPR016181">
    <property type="entry name" value="Acyl_CoA_acyltransferase"/>
</dbReference>
<gene>
    <name evidence="2" type="ORF">ACFP3M_29000</name>
</gene>
<keyword evidence="2" id="KW-0012">Acyltransferase</keyword>
<dbReference type="Pfam" id="PF13527">
    <property type="entry name" value="Acetyltransf_9"/>
    <property type="match status" value="1"/>
</dbReference>
<protein>
    <submittedName>
        <fullName evidence="2">GNAT family N-acetyltransferase</fullName>
        <ecNumber evidence="2">2.3.1.-</ecNumber>
    </submittedName>
</protein>
<sequence length="190" mass="20249">MTITSDNVPTIPTRNATLSLAHTSALSPATRLAARALLDDVFDGLDDTDWDHALGGVHALLHDGDELIGHAAVIPRRLLHGGRALRCGYVEGVGVRADRRGQGHGATLMTALEHVVRQAYELGALSASDTATGFYAARDWHLWRGPSSALTPAGIRPTPDEDGSLYVLPVSASLDPDAPLTCDWRDGDVW</sequence>
<dbReference type="GO" id="GO:0016746">
    <property type="term" value="F:acyltransferase activity"/>
    <property type="evidence" value="ECO:0007669"/>
    <property type="project" value="UniProtKB-KW"/>
</dbReference>
<dbReference type="InterPro" id="IPR000182">
    <property type="entry name" value="GNAT_dom"/>
</dbReference>
<dbReference type="EMBL" id="JBHSPW010000017">
    <property type="protein sequence ID" value="MFC5896845.1"/>
    <property type="molecule type" value="Genomic_DNA"/>
</dbReference>
<dbReference type="RefSeq" id="WP_386461368.1">
    <property type="nucleotide sequence ID" value="NZ_BAAAWG010000012.1"/>
</dbReference>
<comment type="caution">
    <text evidence="2">The sequence shown here is derived from an EMBL/GenBank/DDBJ whole genome shotgun (WGS) entry which is preliminary data.</text>
</comment>
<evidence type="ECO:0000259" key="1">
    <source>
        <dbReference type="PROSITE" id="PS51186"/>
    </source>
</evidence>
<accession>A0ABW1FSJ2</accession>
<dbReference type="EC" id="2.3.1.-" evidence="2"/>
<feature type="domain" description="N-acetyltransferase" evidence="1">
    <location>
        <begin position="21"/>
        <end position="171"/>
    </location>
</feature>